<comment type="caution">
    <text evidence="4">The sequence shown here is derived from an EMBL/GenBank/DDBJ whole genome shotgun (WGS) entry which is preliminary data.</text>
</comment>
<dbReference type="Gene3D" id="3.40.50.720">
    <property type="entry name" value="NAD(P)-binding Rossmann-like Domain"/>
    <property type="match status" value="1"/>
</dbReference>
<protein>
    <submittedName>
        <fullName evidence="4">Oxidoreductase</fullName>
    </submittedName>
</protein>
<dbReference type="RefSeq" id="WP_188986766.1">
    <property type="nucleotide sequence ID" value="NZ_BAAAHC010000015.1"/>
</dbReference>
<evidence type="ECO:0000259" key="2">
    <source>
        <dbReference type="Pfam" id="PF22725"/>
    </source>
</evidence>
<reference evidence="6" key="3">
    <citation type="journal article" date="2019" name="Int. J. Syst. Evol. Microbiol.">
        <title>The Global Catalogue of Microorganisms (GCM) 10K type strain sequencing project: providing services to taxonomists for standard genome sequencing and annotation.</title>
        <authorList>
            <consortium name="The Broad Institute Genomics Platform"/>
            <consortium name="The Broad Institute Genome Sequencing Center for Infectious Disease"/>
            <person name="Wu L."/>
            <person name="Ma J."/>
        </authorList>
    </citation>
    <scope>NUCLEOTIDE SEQUENCE [LARGE SCALE GENOMIC DNA]</scope>
    <source>
        <strain evidence="6">JCM 10664</strain>
    </source>
</reference>
<dbReference type="SUPFAM" id="SSF51735">
    <property type="entry name" value="NAD(P)-binding Rossmann-fold domains"/>
    <property type="match status" value="1"/>
</dbReference>
<dbReference type="Gene3D" id="3.30.360.10">
    <property type="entry name" value="Dihydrodipicolinate Reductase, domain 2"/>
    <property type="match status" value="1"/>
</dbReference>
<reference evidence="4" key="4">
    <citation type="submission" date="2020-09" db="EMBL/GenBank/DDBJ databases">
        <authorList>
            <person name="Sun Q."/>
            <person name="Zhou Y."/>
        </authorList>
    </citation>
    <scope>NUCLEOTIDE SEQUENCE</scope>
    <source>
        <strain evidence="4">CGMCC 4.7206</strain>
    </source>
</reference>
<dbReference type="InterPro" id="IPR051317">
    <property type="entry name" value="Gfo/Idh/MocA_oxidoreduct"/>
</dbReference>
<organism evidence="4 5">
    <name type="scientific">Saccharopolyspora thermophila</name>
    <dbReference type="NCBI Taxonomy" id="89367"/>
    <lineage>
        <taxon>Bacteria</taxon>
        <taxon>Bacillati</taxon>
        <taxon>Actinomycetota</taxon>
        <taxon>Actinomycetes</taxon>
        <taxon>Pseudonocardiales</taxon>
        <taxon>Pseudonocardiaceae</taxon>
        <taxon>Saccharopolyspora</taxon>
    </lineage>
</organism>
<dbReference type="InterPro" id="IPR000683">
    <property type="entry name" value="Gfo/Idh/MocA-like_OxRdtase_N"/>
</dbReference>
<gene>
    <name evidence="3" type="ORF">GCM10009545_38960</name>
    <name evidence="4" type="ORF">GCM10011581_17340</name>
</gene>
<sequence>MSAGTSGAPIRVGIAGLGRAGWHLHAGTLAALPAEYRVVAVHDPMPDRMAEAVAEFGCASYPDYADLVAADDVDVVVVASPSATHAELAVRALEHGKHVVVEKPFATSLAEADEMIAAARTAGRILLASQNQRYSLLFQTVRDVVSSGRLGQIVEAKTHWHAFRRRWDWQTIPELGGGTLNNDGSHAVDHVLALFGGAGEPEVFCRMRTTPLSAGGAEDHVKIVLAWDELVVDVELTNACAYPQPKWLVLGTNGTLVADGDVVRWRYVDPDALTPRVATTTPTEGRRYNTEELPWVEEERSVAGDAYADSHRRMYTELAPALRGGAPVPIPLDDIRRQLAVLDQCRATTTKTPIAEDVR</sequence>
<dbReference type="SUPFAM" id="SSF55347">
    <property type="entry name" value="Glyceraldehyde-3-phosphate dehydrogenase-like, C-terminal domain"/>
    <property type="match status" value="1"/>
</dbReference>
<dbReference type="GO" id="GO:0000166">
    <property type="term" value="F:nucleotide binding"/>
    <property type="evidence" value="ECO:0007669"/>
    <property type="project" value="InterPro"/>
</dbReference>
<reference evidence="4 5" key="2">
    <citation type="journal article" date="2014" name="Int. J. Syst. Evol. Microbiol.">
        <title>Complete genome sequence of Corynebacterium casei LMG S-19264T (=DSM 44701T), isolated from a smear-ripened cheese.</title>
        <authorList>
            <consortium name="US DOE Joint Genome Institute (JGI-PGF)"/>
            <person name="Walter F."/>
            <person name="Albersmeier A."/>
            <person name="Kalinowski J."/>
            <person name="Ruckert C."/>
        </authorList>
    </citation>
    <scope>NUCLEOTIDE SEQUENCE [LARGE SCALE GENOMIC DNA]</scope>
    <source>
        <strain evidence="4 5">CGMCC 4.7206</strain>
    </source>
</reference>
<dbReference type="Pfam" id="PF01408">
    <property type="entry name" value="GFO_IDH_MocA"/>
    <property type="match status" value="1"/>
</dbReference>
<dbReference type="Pfam" id="PF22725">
    <property type="entry name" value="GFO_IDH_MocA_C3"/>
    <property type="match status" value="1"/>
</dbReference>
<evidence type="ECO:0000313" key="5">
    <source>
        <dbReference type="Proteomes" id="UP000597989"/>
    </source>
</evidence>
<dbReference type="EMBL" id="BAAAHC010000015">
    <property type="protein sequence ID" value="GAA0532659.1"/>
    <property type="molecule type" value="Genomic_DNA"/>
</dbReference>
<dbReference type="AlphaFoldDB" id="A0A917JPZ7"/>
<evidence type="ECO:0000259" key="1">
    <source>
        <dbReference type="Pfam" id="PF01408"/>
    </source>
</evidence>
<evidence type="ECO:0000313" key="3">
    <source>
        <dbReference type="EMBL" id="GAA0532659.1"/>
    </source>
</evidence>
<feature type="domain" description="GFO/IDH/MocA-like oxidoreductase" evidence="2">
    <location>
        <begin position="138"/>
        <end position="256"/>
    </location>
</feature>
<dbReference type="InterPro" id="IPR036291">
    <property type="entry name" value="NAD(P)-bd_dom_sf"/>
</dbReference>
<dbReference type="Proteomes" id="UP000597989">
    <property type="component" value="Unassembled WGS sequence"/>
</dbReference>
<dbReference type="InterPro" id="IPR055170">
    <property type="entry name" value="GFO_IDH_MocA-like_dom"/>
</dbReference>
<reference evidence="3" key="1">
    <citation type="journal article" date="2014" name="Int. J. Syst. Evol. Microbiol.">
        <title>Complete genome of a new Firmicutes species belonging to the dominant human colonic microbiota ('Ruminococcus bicirculans') reveals two chromosomes and a selective capacity to utilize plant glucans.</title>
        <authorList>
            <consortium name="NISC Comparative Sequencing Program"/>
            <person name="Wegmann U."/>
            <person name="Louis P."/>
            <person name="Goesmann A."/>
            <person name="Henrissat B."/>
            <person name="Duncan S.H."/>
            <person name="Flint H.J."/>
        </authorList>
    </citation>
    <scope>NUCLEOTIDE SEQUENCE</scope>
    <source>
        <strain evidence="3">JCM 10664</strain>
    </source>
</reference>
<dbReference type="PANTHER" id="PTHR43708">
    <property type="entry name" value="CONSERVED EXPRESSED OXIDOREDUCTASE (EUROFUNG)"/>
    <property type="match status" value="1"/>
</dbReference>
<accession>A0A917JPZ7</accession>
<feature type="domain" description="Gfo/Idh/MocA-like oxidoreductase N-terminal" evidence="1">
    <location>
        <begin position="10"/>
        <end position="127"/>
    </location>
</feature>
<dbReference type="Proteomes" id="UP001500220">
    <property type="component" value="Unassembled WGS sequence"/>
</dbReference>
<evidence type="ECO:0000313" key="6">
    <source>
        <dbReference type="Proteomes" id="UP001500220"/>
    </source>
</evidence>
<dbReference type="EMBL" id="BMMT01000004">
    <property type="protein sequence ID" value="GGI80588.1"/>
    <property type="molecule type" value="Genomic_DNA"/>
</dbReference>
<keyword evidence="6" id="KW-1185">Reference proteome</keyword>
<dbReference type="PANTHER" id="PTHR43708:SF8">
    <property type="entry name" value="OXIDOREDUCTASE"/>
    <property type="match status" value="1"/>
</dbReference>
<reference evidence="3" key="5">
    <citation type="submission" date="2023-12" db="EMBL/GenBank/DDBJ databases">
        <authorList>
            <person name="Sun Q."/>
            <person name="Inoue M."/>
        </authorList>
    </citation>
    <scope>NUCLEOTIDE SEQUENCE</scope>
    <source>
        <strain evidence="3">JCM 10664</strain>
    </source>
</reference>
<name>A0A917JPZ7_9PSEU</name>
<evidence type="ECO:0000313" key="4">
    <source>
        <dbReference type="EMBL" id="GGI80588.1"/>
    </source>
</evidence>
<proteinExistence type="predicted"/>